<feature type="compositionally biased region" description="Low complexity" evidence="1">
    <location>
        <begin position="429"/>
        <end position="444"/>
    </location>
</feature>
<evidence type="ECO:0000256" key="1">
    <source>
        <dbReference type="SAM" id="MobiDB-lite"/>
    </source>
</evidence>
<keyword evidence="2" id="KW-1133">Transmembrane helix</keyword>
<proteinExistence type="predicted"/>
<name>A0A4Y7SUJ0_COPMI</name>
<sequence>MDPRTHQKPRYAGATWNTGLNNWQNIHRNDAPNPFFVTQDFFPRGPAPIITQSYRALGARLPPATGYDSYAPASSSKATPLQQPDLLARFSKCFEDAKPKTQKRVHFEVVPPETPTIDFLPLFTSLYAFFVAATFIILGALAHCIIGAVSFTLQVIQLQCTSVSKAWRVSWYPWLENRWKSWRLGFEVRPLPQMDRTQSYSYSNQRHSDYWTHRLSAKHHMPRNPLPERSRWQNLKATFAQSVNLVKQCSVASFSWCLQTTYHLLSLSLHATIQIPSIIIAAGTQFILSLGHAIAQLPSLTYSAASKSLSSLYQTTLNATDCLYDIYLDISEWWNPLPTRPSTVPSNQPSTLALERAPSPDRAKLARALGRRRRRVTPEQSGSSSAPIPQPTNPAPSSSSTNPTSTSTQAPAIRRPKSLQHARQWRDLAASSSSSNPASSSTSAPPKPLPRIDLHLQVARHALSAFSKLRQFFSYPGSSSPQFQALMEELYDNPVLVPQAQISSEATMVRAPSPDQPGLVVHQMCWQGEQERVGEVLGVALATMLTRLVIGNCEVGVGDVVAILGA</sequence>
<accession>A0A4Y7SUJ0</accession>
<reference evidence="3 4" key="1">
    <citation type="journal article" date="2019" name="Nat. Ecol. Evol.">
        <title>Megaphylogeny resolves global patterns of mushroom evolution.</title>
        <authorList>
            <person name="Varga T."/>
            <person name="Krizsan K."/>
            <person name="Foldi C."/>
            <person name="Dima B."/>
            <person name="Sanchez-Garcia M."/>
            <person name="Sanchez-Ramirez S."/>
            <person name="Szollosi G.J."/>
            <person name="Szarkandi J.G."/>
            <person name="Papp V."/>
            <person name="Albert L."/>
            <person name="Andreopoulos W."/>
            <person name="Angelini C."/>
            <person name="Antonin V."/>
            <person name="Barry K.W."/>
            <person name="Bougher N.L."/>
            <person name="Buchanan P."/>
            <person name="Buyck B."/>
            <person name="Bense V."/>
            <person name="Catcheside P."/>
            <person name="Chovatia M."/>
            <person name="Cooper J."/>
            <person name="Damon W."/>
            <person name="Desjardin D."/>
            <person name="Finy P."/>
            <person name="Geml J."/>
            <person name="Haridas S."/>
            <person name="Hughes K."/>
            <person name="Justo A."/>
            <person name="Karasinski D."/>
            <person name="Kautmanova I."/>
            <person name="Kiss B."/>
            <person name="Kocsube S."/>
            <person name="Kotiranta H."/>
            <person name="LaButti K.M."/>
            <person name="Lechner B.E."/>
            <person name="Liimatainen K."/>
            <person name="Lipzen A."/>
            <person name="Lukacs Z."/>
            <person name="Mihaltcheva S."/>
            <person name="Morgado L.N."/>
            <person name="Niskanen T."/>
            <person name="Noordeloos M.E."/>
            <person name="Ohm R.A."/>
            <person name="Ortiz-Santana B."/>
            <person name="Ovrebo C."/>
            <person name="Racz N."/>
            <person name="Riley R."/>
            <person name="Savchenko A."/>
            <person name="Shiryaev A."/>
            <person name="Soop K."/>
            <person name="Spirin V."/>
            <person name="Szebenyi C."/>
            <person name="Tomsovsky M."/>
            <person name="Tulloss R.E."/>
            <person name="Uehling J."/>
            <person name="Grigoriev I.V."/>
            <person name="Vagvolgyi C."/>
            <person name="Papp T."/>
            <person name="Martin F.M."/>
            <person name="Miettinen O."/>
            <person name="Hibbett D.S."/>
            <person name="Nagy L.G."/>
        </authorList>
    </citation>
    <scope>NUCLEOTIDE SEQUENCE [LARGE SCALE GENOMIC DNA]</scope>
    <source>
        <strain evidence="3 4">FP101781</strain>
    </source>
</reference>
<comment type="caution">
    <text evidence="3">The sequence shown here is derived from an EMBL/GenBank/DDBJ whole genome shotgun (WGS) entry which is preliminary data.</text>
</comment>
<dbReference type="Proteomes" id="UP000298030">
    <property type="component" value="Unassembled WGS sequence"/>
</dbReference>
<feature type="compositionally biased region" description="Low complexity" evidence="1">
    <location>
        <begin position="395"/>
        <end position="411"/>
    </location>
</feature>
<dbReference type="EMBL" id="QPFP01000057">
    <property type="protein sequence ID" value="TEB25391.1"/>
    <property type="molecule type" value="Genomic_DNA"/>
</dbReference>
<gene>
    <name evidence="3" type="ORF">FA13DRAFT_1738322</name>
</gene>
<dbReference type="OrthoDB" id="3130442at2759"/>
<feature type="transmembrane region" description="Helical" evidence="2">
    <location>
        <begin position="126"/>
        <end position="153"/>
    </location>
</feature>
<evidence type="ECO:0000256" key="2">
    <source>
        <dbReference type="SAM" id="Phobius"/>
    </source>
</evidence>
<organism evidence="3 4">
    <name type="scientific">Coprinellus micaceus</name>
    <name type="common">Glistening ink-cap mushroom</name>
    <name type="synonym">Coprinus micaceus</name>
    <dbReference type="NCBI Taxonomy" id="71717"/>
    <lineage>
        <taxon>Eukaryota</taxon>
        <taxon>Fungi</taxon>
        <taxon>Dikarya</taxon>
        <taxon>Basidiomycota</taxon>
        <taxon>Agaricomycotina</taxon>
        <taxon>Agaricomycetes</taxon>
        <taxon>Agaricomycetidae</taxon>
        <taxon>Agaricales</taxon>
        <taxon>Agaricineae</taxon>
        <taxon>Psathyrellaceae</taxon>
        <taxon>Coprinellus</taxon>
    </lineage>
</organism>
<evidence type="ECO:0000313" key="4">
    <source>
        <dbReference type="Proteomes" id="UP000298030"/>
    </source>
</evidence>
<evidence type="ECO:0000313" key="3">
    <source>
        <dbReference type="EMBL" id="TEB25391.1"/>
    </source>
</evidence>
<keyword evidence="2" id="KW-0812">Transmembrane</keyword>
<feature type="compositionally biased region" description="Polar residues" evidence="1">
    <location>
        <begin position="378"/>
        <end position="387"/>
    </location>
</feature>
<keyword evidence="4" id="KW-1185">Reference proteome</keyword>
<feature type="non-terminal residue" evidence="3">
    <location>
        <position position="566"/>
    </location>
</feature>
<keyword evidence="2" id="KW-0472">Membrane</keyword>
<feature type="compositionally biased region" description="Polar residues" evidence="1">
    <location>
        <begin position="341"/>
        <end position="351"/>
    </location>
</feature>
<feature type="region of interest" description="Disordered" evidence="1">
    <location>
        <begin position="341"/>
        <end position="450"/>
    </location>
</feature>
<protein>
    <submittedName>
        <fullName evidence="3">Uncharacterized protein</fullName>
    </submittedName>
</protein>
<dbReference type="AlphaFoldDB" id="A0A4Y7SUJ0"/>